<dbReference type="PANTHER" id="PTHR15002:SF0">
    <property type="entry name" value="RIBOSOMAL BIOGENESIS PROTEIN LAS1L"/>
    <property type="match status" value="1"/>
</dbReference>
<dbReference type="InterPro" id="IPR007174">
    <property type="entry name" value="Las1"/>
</dbReference>
<protein>
    <submittedName>
        <fullName evidence="1">Las1-domain-containing protein</fullName>
    </submittedName>
</protein>
<dbReference type="AlphaFoldDB" id="A0A0J1BDY9"/>
<dbReference type="RefSeq" id="XP_018282770.1">
    <property type="nucleotide sequence ID" value="XM_018427283.1"/>
</dbReference>
<dbReference type="STRING" id="879819.A0A0J1BDY9"/>
<reference evidence="1 2" key="1">
    <citation type="submission" date="2015-03" db="EMBL/GenBank/DDBJ databases">
        <title>Genomics and transcriptomics of the oil-accumulating basidiomycete yeast T. oleaginosus allow insights into substrate utilization and the diverse evolutionary trajectories of mating systems in fungi.</title>
        <authorList>
            <consortium name="DOE Joint Genome Institute"/>
            <person name="Kourist R."/>
            <person name="Kracht O."/>
            <person name="Bracharz F."/>
            <person name="Lipzen A."/>
            <person name="Nolan M."/>
            <person name="Ohm R."/>
            <person name="Grigoriev I."/>
            <person name="Sun S."/>
            <person name="Heitman J."/>
            <person name="Bruck T."/>
            <person name="Nowrousian M."/>
        </authorList>
    </citation>
    <scope>NUCLEOTIDE SEQUENCE [LARGE SCALE GENOMIC DNA]</scope>
    <source>
        <strain evidence="1 2">IBC0246</strain>
    </source>
</reference>
<dbReference type="Pfam" id="PF04031">
    <property type="entry name" value="Las1"/>
    <property type="match status" value="1"/>
</dbReference>
<gene>
    <name evidence="1" type="ORF">CC85DRAFT_59116</name>
</gene>
<organism evidence="1 2">
    <name type="scientific">Cutaneotrichosporon oleaginosum</name>
    <dbReference type="NCBI Taxonomy" id="879819"/>
    <lineage>
        <taxon>Eukaryota</taxon>
        <taxon>Fungi</taxon>
        <taxon>Dikarya</taxon>
        <taxon>Basidiomycota</taxon>
        <taxon>Agaricomycotina</taxon>
        <taxon>Tremellomycetes</taxon>
        <taxon>Trichosporonales</taxon>
        <taxon>Trichosporonaceae</taxon>
        <taxon>Cutaneotrichosporon</taxon>
    </lineage>
</organism>
<sequence>MRQPRRVPWSSKAELAELYDLLFSPAANDESRAAGLSRMSVYISSPSCPAFMHILHALVSALSLPYPPPLSQSHSQRMVYALALIRFVNGMVDPLQTGGFARPISHLAAELNLPPGLVSLRHRATHEDLPPLTHLHRALQDALAYLHTYSFVPILNHGAEAGWGRRERSEALVGRWKKVMKERVRTRDVTVESASGRAIKRLRREFEGEDLEDAVEAIVRTGLVPVARKKRPGKKATAPPADALLVWTPLLSHLMSLHESTPSVLAETLATALLETAPRHRQLNEAETKELASYRWTLGTWLFHFWKGGDLGVPEDAKRDILARLARELVHGDDVLKRVYGALDGAGLAELQALLPEQEEEGLEGLDVDDDVNPDVALERMQANLDALEDKLRHKVESREEIAGGEEIPGWHKAEDWRPCPIGMWA</sequence>
<dbReference type="EMBL" id="KQ087178">
    <property type="protein sequence ID" value="KLT46279.1"/>
    <property type="molecule type" value="Genomic_DNA"/>
</dbReference>
<evidence type="ECO:0000313" key="2">
    <source>
        <dbReference type="Proteomes" id="UP000053611"/>
    </source>
</evidence>
<name>A0A0J1BDY9_9TREE</name>
<proteinExistence type="predicted"/>
<dbReference type="GeneID" id="28987886"/>
<keyword evidence="2" id="KW-1185">Reference proteome</keyword>
<dbReference type="GO" id="GO:0000460">
    <property type="term" value="P:maturation of 5.8S rRNA"/>
    <property type="evidence" value="ECO:0007669"/>
    <property type="project" value="TreeGrafter"/>
</dbReference>
<dbReference type="GO" id="GO:0004519">
    <property type="term" value="F:endonuclease activity"/>
    <property type="evidence" value="ECO:0007669"/>
    <property type="project" value="InterPro"/>
</dbReference>
<dbReference type="GO" id="GO:0030687">
    <property type="term" value="C:preribosome, large subunit precursor"/>
    <property type="evidence" value="ECO:0007669"/>
    <property type="project" value="TreeGrafter"/>
</dbReference>
<evidence type="ECO:0000313" key="1">
    <source>
        <dbReference type="EMBL" id="KLT46279.1"/>
    </source>
</evidence>
<dbReference type="GO" id="GO:0090730">
    <property type="term" value="C:Las1 complex"/>
    <property type="evidence" value="ECO:0007669"/>
    <property type="project" value="InterPro"/>
</dbReference>
<dbReference type="PANTHER" id="PTHR15002">
    <property type="entry name" value="RIBOSOMAL BIOGENESIS PROTEIN LAS1L"/>
    <property type="match status" value="1"/>
</dbReference>
<accession>A0A0J1BDY9</accession>
<dbReference type="OrthoDB" id="10263222at2759"/>
<dbReference type="Proteomes" id="UP000053611">
    <property type="component" value="Unassembled WGS sequence"/>
</dbReference>
<dbReference type="GO" id="GO:0000470">
    <property type="term" value="P:maturation of LSU-rRNA"/>
    <property type="evidence" value="ECO:0007669"/>
    <property type="project" value="TreeGrafter"/>
</dbReference>